<dbReference type="SUPFAM" id="SSF116734">
    <property type="entry name" value="DNA methylase specificity domain"/>
    <property type="match status" value="2"/>
</dbReference>
<dbReference type="AlphaFoldDB" id="A0A6C0LNV4"/>
<accession>A0A6C0LNV4</accession>
<dbReference type="GO" id="GO:0032259">
    <property type="term" value="P:methylation"/>
    <property type="evidence" value="ECO:0007669"/>
    <property type="project" value="UniProtKB-KW"/>
</dbReference>
<evidence type="ECO:0000256" key="1">
    <source>
        <dbReference type="ARBA" id="ARBA00010923"/>
    </source>
</evidence>
<dbReference type="InterPro" id="IPR000055">
    <property type="entry name" value="Restrct_endonuc_typeI_TRD"/>
</dbReference>
<dbReference type="InterPro" id="IPR029063">
    <property type="entry name" value="SAM-dependent_MTases_sf"/>
</dbReference>
<protein>
    <recommendedName>
        <fullName evidence="2">site-specific DNA-methyltransferase (adenine-specific)</fullName>
        <ecNumber evidence="2">2.1.1.72</ecNumber>
    </recommendedName>
</protein>
<dbReference type="GO" id="GO:0003677">
    <property type="term" value="F:DNA binding"/>
    <property type="evidence" value="ECO:0007669"/>
    <property type="project" value="UniProtKB-KW"/>
</dbReference>
<keyword evidence="4" id="KW-0808">Transferase</keyword>
<dbReference type="Gene3D" id="3.40.50.150">
    <property type="entry name" value="Vaccinia Virus protein VP39"/>
    <property type="match status" value="1"/>
</dbReference>
<dbReference type="InterPro" id="IPR044946">
    <property type="entry name" value="Restrct_endonuc_typeI_TRD_sf"/>
</dbReference>
<evidence type="ECO:0000256" key="3">
    <source>
        <dbReference type="ARBA" id="ARBA00022603"/>
    </source>
</evidence>
<reference evidence="11" key="1">
    <citation type="journal article" date="2020" name="Nature">
        <title>Giant virus diversity and host interactions through global metagenomics.</title>
        <authorList>
            <person name="Schulz F."/>
            <person name="Roux S."/>
            <person name="Paez-Espino D."/>
            <person name="Jungbluth S."/>
            <person name="Walsh D.A."/>
            <person name="Denef V.J."/>
            <person name="McMahon K.D."/>
            <person name="Konstantinidis K.T."/>
            <person name="Eloe-Fadrosh E.A."/>
            <person name="Kyrpides N.C."/>
            <person name="Woyke T."/>
        </authorList>
    </citation>
    <scope>NUCLEOTIDE SEQUENCE</scope>
    <source>
        <strain evidence="11">GVMAG-M-3300027963-41</strain>
    </source>
</reference>
<proteinExistence type="inferred from homology"/>
<keyword evidence="7" id="KW-0238">DNA-binding</keyword>
<dbReference type="InterPro" id="IPR051537">
    <property type="entry name" value="DNA_Adenine_Mtase"/>
</dbReference>
<evidence type="ECO:0000256" key="7">
    <source>
        <dbReference type="ARBA" id="ARBA00023125"/>
    </source>
</evidence>
<feature type="domain" description="Type I restriction modification DNA specificity" evidence="9">
    <location>
        <begin position="467"/>
        <end position="615"/>
    </location>
</feature>
<dbReference type="GO" id="GO:0009007">
    <property type="term" value="F:site-specific DNA-methyltransferase (adenine-specific) activity"/>
    <property type="evidence" value="ECO:0007669"/>
    <property type="project" value="UniProtKB-EC"/>
</dbReference>
<organism evidence="11">
    <name type="scientific">viral metagenome</name>
    <dbReference type="NCBI Taxonomy" id="1070528"/>
    <lineage>
        <taxon>unclassified sequences</taxon>
        <taxon>metagenomes</taxon>
        <taxon>organismal metagenomes</taxon>
    </lineage>
</organism>
<keyword evidence="5" id="KW-0949">S-adenosyl-L-methionine</keyword>
<dbReference type="InterPro" id="IPR003356">
    <property type="entry name" value="DNA_methylase_A-5"/>
</dbReference>
<evidence type="ECO:0000256" key="8">
    <source>
        <dbReference type="ARBA" id="ARBA00047942"/>
    </source>
</evidence>
<evidence type="ECO:0000259" key="9">
    <source>
        <dbReference type="Pfam" id="PF01420"/>
    </source>
</evidence>
<evidence type="ECO:0000256" key="2">
    <source>
        <dbReference type="ARBA" id="ARBA00011900"/>
    </source>
</evidence>
<feature type="domain" description="DNA methylase adenine-specific" evidence="10">
    <location>
        <begin position="173"/>
        <end position="432"/>
    </location>
</feature>
<evidence type="ECO:0000313" key="11">
    <source>
        <dbReference type="EMBL" id="QHU32040.1"/>
    </source>
</evidence>
<evidence type="ECO:0000256" key="6">
    <source>
        <dbReference type="ARBA" id="ARBA00022747"/>
    </source>
</evidence>
<dbReference type="GO" id="GO:0009307">
    <property type="term" value="P:DNA restriction-modification system"/>
    <property type="evidence" value="ECO:0007669"/>
    <property type="project" value="UniProtKB-KW"/>
</dbReference>
<evidence type="ECO:0000256" key="4">
    <source>
        <dbReference type="ARBA" id="ARBA00022679"/>
    </source>
</evidence>
<dbReference type="EC" id="2.1.1.72" evidence="2"/>
<keyword evidence="6" id="KW-0680">Restriction system</keyword>
<dbReference type="PANTHER" id="PTHR42933">
    <property type="entry name" value="SLR6095 PROTEIN"/>
    <property type="match status" value="1"/>
</dbReference>
<keyword evidence="3" id="KW-0489">Methyltransferase</keyword>
<dbReference type="PANTHER" id="PTHR42933:SF3">
    <property type="entry name" value="TYPE I RESTRICTION ENZYME MJAVIII METHYLASE SUBUNIT"/>
    <property type="match status" value="1"/>
</dbReference>
<dbReference type="SUPFAM" id="SSF53335">
    <property type="entry name" value="S-adenosyl-L-methionine-dependent methyltransferases"/>
    <property type="match status" value="1"/>
</dbReference>
<comment type="similarity">
    <text evidence="1">Belongs to the type-I restriction system S methylase family.</text>
</comment>
<dbReference type="Gene3D" id="3.90.220.20">
    <property type="entry name" value="DNA methylase specificity domains"/>
    <property type="match status" value="2"/>
</dbReference>
<dbReference type="Pfam" id="PF01420">
    <property type="entry name" value="Methylase_S"/>
    <property type="match status" value="2"/>
</dbReference>
<dbReference type="EMBL" id="MN740535">
    <property type="protein sequence ID" value="QHU32040.1"/>
    <property type="molecule type" value="Genomic_DNA"/>
</dbReference>
<feature type="domain" description="Type I restriction modification DNA specificity" evidence="9">
    <location>
        <begin position="683"/>
        <end position="827"/>
    </location>
</feature>
<name>A0A6C0LNV4_9ZZZZ</name>
<sequence>MPRGKKNTTPTAPSAPVTASAEVSPVATTKLETLLLKLRNTCRAYGLQSWNKQSLCDQIYQDLLFIYHLPRLLSNGQMTLDCDEISGGKLTTISYAALLTLKNDPQTMSNIFRRLWRALQTSIVGALFTAREFAMFSIEKDDKKAAKYYKLLVALFEDMNSVVLADYDSNAGYTYFKKDLNKGTAKTFGQFYTPSTVLKSVVKQVNPKVGQMIIDTNCGSCSFVQETATHIMREEKVDKHTAFANLYGIEVERDIYTEGVMNIFTNFGIIPNMETHIREEDAFLVLLATTVKYDGCVANPPFGATVVSFKEFYYTTVLEQKGKKMVKKLIVNPAVKNPIPFPDVGESAILFFQLIPSVLKDGAKMGVVMSATILNDSYTGMMEWFLNLCSLDMIIINPAGTFKEQGTGIETFSFIATKGKPTTTISIVMLGDEDKVIRTLTMDQIREAGWKLDIKGTANVEAVTTNPSEYPIVKLGDIAECKNGKNIPEGDRAENGTYPYYASNGIKGYVEQYNFEGPSVLIGDQGSCWTKSVKYVDTGVKFYAGNHTIVMKTRIDTLNIRYLYYYTTLSNNSQYGKVAAVIPEMDKNKFFNMDIPLPPHSIQDQIVATLDRIFAPGTTDLADMLKLTDRAMDLVLKDPTGGLLEQVVEAIRFARNKLQDKIYLKSQMAAVLNASSMSINNTSRSLKDICVVAFGERITQKDHKGTLYPVYGGGDTNFHTDRYNREGPTCKIARFAVSEKSMVLMIQDKYWLMDSGFTLTSKDTTTVDNEYLWWILWANQKKLSECSTGSCQKNINMDAFYNLEFGFPSIENQRSVVNMIKALNDSVSAQETLSKQSEDNARFILESYLNTA</sequence>
<dbReference type="GO" id="GO:0008170">
    <property type="term" value="F:N-methyltransferase activity"/>
    <property type="evidence" value="ECO:0007669"/>
    <property type="project" value="InterPro"/>
</dbReference>
<dbReference type="Pfam" id="PF02384">
    <property type="entry name" value="N6_Mtase"/>
    <property type="match status" value="1"/>
</dbReference>
<evidence type="ECO:0000256" key="5">
    <source>
        <dbReference type="ARBA" id="ARBA00022691"/>
    </source>
</evidence>
<evidence type="ECO:0000259" key="10">
    <source>
        <dbReference type="Pfam" id="PF02384"/>
    </source>
</evidence>
<dbReference type="PRINTS" id="PR00507">
    <property type="entry name" value="N12N6MTFRASE"/>
</dbReference>
<comment type="catalytic activity">
    <reaction evidence="8">
        <text>a 2'-deoxyadenosine in DNA + S-adenosyl-L-methionine = an N(6)-methyl-2'-deoxyadenosine in DNA + S-adenosyl-L-homocysteine + H(+)</text>
        <dbReference type="Rhea" id="RHEA:15197"/>
        <dbReference type="Rhea" id="RHEA-COMP:12418"/>
        <dbReference type="Rhea" id="RHEA-COMP:12419"/>
        <dbReference type="ChEBI" id="CHEBI:15378"/>
        <dbReference type="ChEBI" id="CHEBI:57856"/>
        <dbReference type="ChEBI" id="CHEBI:59789"/>
        <dbReference type="ChEBI" id="CHEBI:90615"/>
        <dbReference type="ChEBI" id="CHEBI:90616"/>
        <dbReference type="EC" id="2.1.1.72"/>
    </reaction>
</comment>